<keyword evidence="2" id="KW-1185">Reference proteome</keyword>
<accession>F4PMD9</accession>
<sequence>MTRGSQTTSPARGSPRTCGLDFYNAQLSNETGSFTELNSCEYYLYMTKELIPNTDGVYENIEDNLMVKWDSPNQHHLVPKQSLSNQDRTSILSGERFQLLKVFPS</sequence>
<dbReference type="Proteomes" id="UP000007797">
    <property type="component" value="Unassembled WGS sequence"/>
</dbReference>
<dbReference type="EMBL" id="GL883008">
    <property type="protein sequence ID" value="EGG22789.1"/>
    <property type="molecule type" value="Genomic_DNA"/>
</dbReference>
<organism evidence="1 2">
    <name type="scientific">Cavenderia fasciculata</name>
    <name type="common">Slime mold</name>
    <name type="synonym">Dictyostelium fasciculatum</name>
    <dbReference type="NCBI Taxonomy" id="261658"/>
    <lineage>
        <taxon>Eukaryota</taxon>
        <taxon>Amoebozoa</taxon>
        <taxon>Evosea</taxon>
        <taxon>Eumycetozoa</taxon>
        <taxon>Dictyostelia</taxon>
        <taxon>Acytosteliales</taxon>
        <taxon>Cavenderiaceae</taxon>
        <taxon>Cavenderia</taxon>
    </lineage>
</organism>
<dbReference type="KEGG" id="dfa:DFA_04919"/>
<dbReference type="GeneID" id="14875869"/>
<name>F4PMD9_CACFS</name>
<evidence type="ECO:0000313" key="1">
    <source>
        <dbReference type="EMBL" id="EGG22789.1"/>
    </source>
</evidence>
<dbReference type="AlphaFoldDB" id="F4PMD9"/>
<proteinExistence type="predicted"/>
<evidence type="ECO:0000313" key="2">
    <source>
        <dbReference type="Proteomes" id="UP000007797"/>
    </source>
</evidence>
<dbReference type="RefSeq" id="XP_004360640.1">
    <property type="nucleotide sequence ID" value="XM_004360583.1"/>
</dbReference>
<reference evidence="2" key="1">
    <citation type="journal article" date="2011" name="Genome Res.">
        <title>Phylogeny-wide analysis of social amoeba genomes highlights ancient origins for complex intercellular communication.</title>
        <authorList>
            <person name="Heidel A.J."/>
            <person name="Lawal H.M."/>
            <person name="Felder M."/>
            <person name="Schilde C."/>
            <person name="Helps N.R."/>
            <person name="Tunggal B."/>
            <person name="Rivero F."/>
            <person name="John U."/>
            <person name="Schleicher M."/>
            <person name="Eichinger L."/>
            <person name="Platzer M."/>
            <person name="Noegel A.A."/>
            <person name="Schaap P."/>
            <person name="Gloeckner G."/>
        </authorList>
    </citation>
    <scope>NUCLEOTIDE SEQUENCE [LARGE SCALE GENOMIC DNA]</scope>
    <source>
        <strain evidence="2">SH3</strain>
    </source>
</reference>
<gene>
    <name evidence="1" type="ORF">DFA_04919</name>
</gene>
<protein>
    <submittedName>
        <fullName evidence="1">Uncharacterized protein</fullName>
    </submittedName>
</protein>